<dbReference type="Pfam" id="PF00334">
    <property type="entry name" value="NDK"/>
    <property type="match status" value="1"/>
</dbReference>
<keyword evidence="5" id="KW-0418">Kinase</keyword>
<comment type="similarity">
    <text evidence="2">Belongs to the NDK family.</text>
</comment>
<dbReference type="Gene3D" id="3.30.70.141">
    <property type="entry name" value="Nucleoside diphosphate kinase-like domain"/>
    <property type="match status" value="1"/>
</dbReference>
<evidence type="ECO:0000313" key="8">
    <source>
        <dbReference type="Proteomes" id="UP000015102"/>
    </source>
</evidence>
<reference evidence="8" key="1">
    <citation type="submission" date="2013-02" db="EMBL/GenBank/DDBJ databases">
        <authorList>
            <person name="Hughes D."/>
        </authorList>
    </citation>
    <scope>NUCLEOTIDE SEQUENCE</scope>
    <source>
        <strain>Durham</strain>
        <strain evidence="8">NC isolate 2 -- Noor lab</strain>
    </source>
</reference>
<protein>
    <recommendedName>
        <fullName evidence="3">nucleoside-diphosphate kinase</fullName>
        <ecNumber evidence="3">2.7.4.6</ecNumber>
    </recommendedName>
</protein>
<dbReference type="Proteomes" id="UP000015102">
    <property type="component" value="Unassembled WGS sequence"/>
</dbReference>
<evidence type="ECO:0000256" key="5">
    <source>
        <dbReference type="ARBA" id="ARBA00022777"/>
    </source>
</evidence>
<accession>T1GAJ5</accession>
<proteinExistence type="inferred from homology"/>
<dbReference type="EC" id="2.7.4.6" evidence="3"/>
<dbReference type="HOGENOM" id="CLU_2640952_0_0_1"/>
<name>T1GAJ5_MEGSC</name>
<keyword evidence="8" id="KW-1185">Reference proteome</keyword>
<comment type="cofactor">
    <cofactor evidence="1">
        <name>Mg(2+)</name>
        <dbReference type="ChEBI" id="CHEBI:18420"/>
    </cofactor>
</comment>
<feature type="domain" description="Nucleoside diphosphate kinase-like" evidence="6">
    <location>
        <begin position="21"/>
        <end position="68"/>
    </location>
</feature>
<dbReference type="EMBL" id="CAQQ02009366">
    <property type="status" value="NOT_ANNOTATED_CDS"/>
    <property type="molecule type" value="Genomic_DNA"/>
</dbReference>
<dbReference type="OMA" id="IRAFIMV"/>
<dbReference type="PANTHER" id="PTHR11349">
    <property type="entry name" value="NUCLEOSIDE DIPHOSPHATE KINASE"/>
    <property type="match status" value="1"/>
</dbReference>
<evidence type="ECO:0000256" key="3">
    <source>
        <dbReference type="ARBA" id="ARBA00012966"/>
    </source>
</evidence>
<dbReference type="STRING" id="36166.T1GAJ5"/>
<sequence length="77" mass="8655">MAINTLCVYFGANSNNCQPIRAFIMVITGGVQRGLVGKIIESCEQKGFKLIAMKFMWAEKESLEKHYVCSTLLPRAR</sequence>
<evidence type="ECO:0000259" key="6">
    <source>
        <dbReference type="Pfam" id="PF00334"/>
    </source>
</evidence>
<dbReference type="EMBL" id="CAQQ02009365">
    <property type="status" value="NOT_ANNOTATED_CDS"/>
    <property type="molecule type" value="Genomic_DNA"/>
</dbReference>
<dbReference type="AlphaFoldDB" id="T1GAJ5"/>
<evidence type="ECO:0000313" key="7">
    <source>
        <dbReference type="EnsemblMetazoa" id="MESCA000252-PA"/>
    </source>
</evidence>
<keyword evidence="4" id="KW-0808">Transferase</keyword>
<dbReference type="InterPro" id="IPR036850">
    <property type="entry name" value="NDK-like_dom_sf"/>
</dbReference>
<dbReference type="InterPro" id="IPR034907">
    <property type="entry name" value="NDK-like_dom"/>
</dbReference>
<organism evidence="7 8">
    <name type="scientific">Megaselia scalaris</name>
    <name type="common">Humpbacked fly</name>
    <name type="synonym">Phora scalaris</name>
    <dbReference type="NCBI Taxonomy" id="36166"/>
    <lineage>
        <taxon>Eukaryota</taxon>
        <taxon>Metazoa</taxon>
        <taxon>Ecdysozoa</taxon>
        <taxon>Arthropoda</taxon>
        <taxon>Hexapoda</taxon>
        <taxon>Insecta</taxon>
        <taxon>Pterygota</taxon>
        <taxon>Neoptera</taxon>
        <taxon>Endopterygota</taxon>
        <taxon>Diptera</taxon>
        <taxon>Brachycera</taxon>
        <taxon>Muscomorpha</taxon>
        <taxon>Platypezoidea</taxon>
        <taxon>Phoridae</taxon>
        <taxon>Megaseliini</taxon>
        <taxon>Megaselia</taxon>
    </lineage>
</organism>
<dbReference type="SUPFAM" id="SSF54919">
    <property type="entry name" value="Nucleoside diphosphate kinase, NDK"/>
    <property type="match status" value="1"/>
</dbReference>
<evidence type="ECO:0000256" key="1">
    <source>
        <dbReference type="ARBA" id="ARBA00001946"/>
    </source>
</evidence>
<reference evidence="7" key="2">
    <citation type="submission" date="2015-06" db="UniProtKB">
        <authorList>
            <consortium name="EnsemblMetazoa"/>
        </authorList>
    </citation>
    <scope>IDENTIFICATION</scope>
</reference>
<evidence type="ECO:0000256" key="2">
    <source>
        <dbReference type="ARBA" id="ARBA00008142"/>
    </source>
</evidence>
<dbReference type="GO" id="GO:0004550">
    <property type="term" value="F:nucleoside diphosphate kinase activity"/>
    <property type="evidence" value="ECO:0007669"/>
    <property type="project" value="UniProtKB-EC"/>
</dbReference>
<dbReference type="EnsemblMetazoa" id="MESCA000252-RA">
    <property type="protein sequence ID" value="MESCA000252-PA"/>
    <property type="gene ID" value="MESCA000252"/>
</dbReference>
<evidence type="ECO:0000256" key="4">
    <source>
        <dbReference type="ARBA" id="ARBA00022679"/>
    </source>
</evidence>